<dbReference type="eggNOG" id="COG1268">
    <property type="taxonomic scope" value="Bacteria"/>
</dbReference>
<keyword evidence="3" id="KW-0812">Transmembrane</keyword>
<feature type="transmembrane region" description="Helical" evidence="3">
    <location>
        <begin position="55"/>
        <end position="74"/>
    </location>
</feature>
<evidence type="ECO:0000313" key="4">
    <source>
        <dbReference type="EMBL" id="EEZ61586.1"/>
    </source>
</evidence>
<keyword evidence="2" id="KW-0813">Transport</keyword>
<dbReference type="HOGENOM" id="CLU_077931_3_0_11"/>
<proteinExistence type="inferred from homology"/>
<keyword evidence="2 3" id="KW-0472">Membrane</keyword>
<dbReference type="PANTHER" id="PTHR34295">
    <property type="entry name" value="BIOTIN TRANSPORTER BIOY"/>
    <property type="match status" value="1"/>
</dbReference>
<dbReference type="AlphaFoldDB" id="D0WGH3"/>
<comment type="caution">
    <text evidence="4">The sequence shown here is derived from an EMBL/GenBank/DDBJ whole genome shotgun (WGS) entry which is preliminary data.</text>
</comment>
<organism evidence="4 5">
    <name type="scientific">Slackia exigua (strain ATCC 700122 / DSM 15923 / CIP 105133 / JCM 11022 / KCTC 5966 / S-7)</name>
    <dbReference type="NCBI Taxonomy" id="649764"/>
    <lineage>
        <taxon>Bacteria</taxon>
        <taxon>Bacillati</taxon>
        <taxon>Actinomycetota</taxon>
        <taxon>Coriobacteriia</taxon>
        <taxon>Eggerthellales</taxon>
        <taxon>Eggerthellaceae</taxon>
        <taxon>Slackia</taxon>
    </lineage>
</organism>
<protein>
    <recommendedName>
        <fullName evidence="2">Biotin transporter</fullName>
    </recommendedName>
</protein>
<evidence type="ECO:0000313" key="5">
    <source>
        <dbReference type="Proteomes" id="UP000006001"/>
    </source>
</evidence>
<evidence type="ECO:0000256" key="2">
    <source>
        <dbReference type="PIRNR" id="PIRNR016661"/>
    </source>
</evidence>
<dbReference type="Pfam" id="PF02632">
    <property type="entry name" value="BioY"/>
    <property type="match status" value="1"/>
</dbReference>
<sequence>MSRSRSVAFCGLSIALLAVGAWVTVPLGPVPFTLQTMMMVFVLLLLPSREALISIFAYVAIGALGIPVFSGMRGGMGVMLGTSGGFIYGFALGALLAVAVLRFWPEPSSKAASYAREGVAAVAFLAVSYLCGWVQLMAVADLGPAAAFLAGIAPFILLDAIKLAIGVALAHSVRQAVPELRKARA</sequence>
<evidence type="ECO:0000256" key="1">
    <source>
        <dbReference type="ARBA" id="ARBA00010692"/>
    </source>
</evidence>
<dbReference type="Proteomes" id="UP000006001">
    <property type="component" value="Unassembled WGS sequence"/>
</dbReference>
<dbReference type="EMBL" id="ACUX02000006">
    <property type="protein sequence ID" value="EEZ61586.1"/>
    <property type="molecule type" value="Genomic_DNA"/>
</dbReference>
<gene>
    <name evidence="4" type="ORF">HMPREF0762_00926</name>
</gene>
<accession>D0WGH3</accession>
<dbReference type="PANTHER" id="PTHR34295:SF1">
    <property type="entry name" value="BIOTIN TRANSPORTER BIOY"/>
    <property type="match status" value="1"/>
</dbReference>
<feature type="transmembrane region" description="Helical" evidence="3">
    <location>
        <begin position="30"/>
        <end position="48"/>
    </location>
</feature>
<dbReference type="RefSeq" id="WP_006362183.1">
    <property type="nucleotide sequence ID" value="NZ_GG700630.1"/>
</dbReference>
<reference evidence="4" key="1">
    <citation type="submission" date="2009-10" db="EMBL/GenBank/DDBJ databases">
        <authorList>
            <person name="Weinstock G."/>
            <person name="Sodergren E."/>
            <person name="Clifton S."/>
            <person name="Fulton L."/>
            <person name="Fulton B."/>
            <person name="Courtney L."/>
            <person name="Fronick C."/>
            <person name="Harrison M."/>
            <person name="Strong C."/>
            <person name="Farmer C."/>
            <person name="Delahaunty K."/>
            <person name="Markovic C."/>
            <person name="Hall O."/>
            <person name="Minx P."/>
            <person name="Tomlinson C."/>
            <person name="Mitreva M."/>
            <person name="Nelson J."/>
            <person name="Hou S."/>
            <person name="Wollam A."/>
            <person name="Pepin K.H."/>
            <person name="Johnson M."/>
            <person name="Bhonagiri V."/>
            <person name="Nash W.E."/>
            <person name="Warren W."/>
            <person name="Chinwalla A."/>
            <person name="Mardis E.R."/>
            <person name="Wilson R.K."/>
        </authorList>
    </citation>
    <scope>NUCLEOTIDE SEQUENCE [LARGE SCALE GENOMIC DNA]</scope>
    <source>
        <strain evidence="4">ATCC 700122</strain>
    </source>
</reference>
<comment type="subcellular location">
    <subcellularLocation>
        <location evidence="2">Cell membrane</location>
        <topology evidence="2">Multi-pass membrane protein</topology>
    </subcellularLocation>
</comment>
<feature type="transmembrane region" description="Helical" evidence="3">
    <location>
        <begin position="117"/>
        <end position="140"/>
    </location>
</feature>
<dbReference type="GO" id="GO:0005886">
    <property type="term" value="C:plasma membrane"/>
    <property type="evidence" value="ECO:0007669"/>
    <property type="project" value="UniProtKB-SubCell"/>
</dbReference>
<feature type="transmembrane region" description="Helical" evidence="3">
    <location>
        <begin position="86"/>
        <end position="105"/>
    </location>
</feature>
<comment type="similarity">
    <text evidence="1 2">Belongs to the BioY family.</text>
</comment>
<dbReference type="GO" id="GO:0015225">
    <property type="term" value="F:biotin transmembrane transporter activity"/>
    <property type="evidence" value="ECO:0007669"/>
    <property type="project" value="UniProtKB-UniRule"/>
</dbReference>
<dbReference type="PIRSF" id="PIRSF016661">
    <property type="entry name" value="BioY"/>
    <property type="match status" value="1"/>
</dbReference>
<name>D0WGH3_SLAES</name>
<dbReference type="OrthoDB" id="9803495at2"/>
<dbReference type="GeneID" id="85007490"/>
<evidence type="ECO:0000256" key="3">
    <source>
        <dbReference type="SAM" id="Phobius"/>
    </source>
</evidence>
<keyword evidence="2" id="KW-1003">Cell membrane</keyword>
<feature type="transmembrane region" description="Helical" evidence="3">
    <location>
        <begin position="146"/>
        <end position="170"/>
    </location>
</feature>
<dbReference type="InterPro" id="IPR003784">
    <property type="entry name" value="BioY"/>
</dbReference>
<dbReference type="Gene3D" id="1.10.1760.20">
    <property type="match status" value="1"/>
</dbReference>
<keyword evidence="3" id="KW-1133">Transmembrane helix</keyword>
<dbReference type="STRING" id="649764.HMPREF0762_00926"/>
<keyword evidence="5" id="KW-1185">Reference proteome</keyword>